<dbReference type="EMBL" id="JABBJJ010000388">
    <property type="protein sequence ID" value="NMO22142.1"/>
    <property type="molecule type" value="Genomic_DNA"/>
</dbReference>
<sequence length="443" mass="49034">MAPEQLRPDTGTQSEEELLGWLVSGDAAQRAEAQARLLPLGESLLPRLELLAVVSRDDEARAGLLEFLQVLTARRVHPDQLQLFPELSAVAAKSVQRGLGLVAYWEVEQAPPGLVEELPVSPCGVGPQPESKLLIEGRKLLELRDKLGTLGGLARPGLEQLLSSPSPVSRLQGMVLAAALGLRPAPATLARLRVDPGEVELDARYASSAFMPSDGRVFRVKVSLSKRASLLTSRLDAPWREVRNDEPFALRVEDGLMEWFGTVQSPAANDDVYPFRAGPSGELLNNLRATGAWEATDAQQYWNRARPLWRLWWKHVGPRPDAYDRFHWLALVHSPLGYQIRFEPLLLGEKTVLHVAAPTGVEAELLTFPHGVHQPVVVHRGALPLTYSSEKPMSGVGVRLRLGETWVDTGAFFAPRKGERMTVWLQPELLRHFLEESRARNGK</sequence>
<evidence type="ECO:0000313" key="1">
    <source>
        <dbReference type="EMBL" id="NMO22142.1"/>
    </source>
</evidence>
<comment type="caution">
    <text evidence="1">The sequence shown here is derived from an EMBL/GenBank/DDBJ whole genome shotgun (WGS) entry which is preliminary data.</text>
</comment>
<keyword evidence="2" id="KW-1185">Reference proteome</keyword>
<accession>A0A848LX70</accession>
<protein>
    <submittedName>
        <fullName evidence="1">Uncharacterized protein</fullName>
    </submittedName>
</protein>
<evidence type="ECO:0000313" key="2">
    <source>
        <dbReference type="Proteomes" id="UP000518300"/>
    </source>
</evidence>
<dbReference type="Proteomes" id="UP000518300">
    <property type="component" value="Unassembled WGS sequence"/>
</dbReference>
<gene>
    <name evidence="1" type="ORF">HG543_45885</name>
</gene>
<dbReference type="RefSeq" id="WP_169351302.1">
    <property type="nucleotide sequence ID" value="NZ_JABBJJ010000388.1"/>
</dbReference>
<reference evidence="1 2" key="1">
    <citation type="submission" date="2020-04" db="EMBL/GenBank/DDBJ databases">
        <title>Draft genome of Pyxidicoccus fallax type strain.</title>
        <authorList>
            <person name="Whitworth D.E."/>
        </authorList>
    </citation>
    <scope>NUCLEOTIDE SEQUENCE [LARGE SCALE GENOMIC DNA]</scope>
    <source>
        <strain evidence="1 2">DSM 14698</strain>
    </source>
</reference>
<name>A0A848LX70_9BACT</name>
<proteinExistence type="predicted"/>
<dbReference type="AlphaFoldDB" id="A0A848LX70"/>
<organism evidence="1 2">
    <name type="scientific">Pyxidicoccus fallax</name>
    <dbReference type="NCBI Taxonomy" id="394095"/>
    <lineage>
        <taxon>Bacteria</taxon>
        <taxon>Pseudomonadati</taxon>
        <taxon>Myxococcota</taxon>
        <taxon>Myxococcia</taxon>
        <taxon>Myxococcales</taxon>
        <taxon>Cystobacterineae</taxon>
        <taxon>Myxococcaceae</taxon>
        <taxon>Pyxidicoccus</taxon>
    </lineage>
</organism>